<keyword evidence="1" id="KW-0812">Transmembrane</keyword>
<feature type="transmembrane region" description="Helical" evidence="1">
    <location>
        <begin position="37"/>
        <end position="56"/>
    </location>
</feature>
<dbReference type="AlphaFoldDB" id="A0A5C4WYL2"/>
<organism evidence="2 3">
    <name type="scientific">Brevibacterium sediminis</name>
    <dbReference type="NCBI Taxonomy" id="1857024"/>
    <lineage>
        <taxon>Bacteria</taxon>
        <taxon>Bacillati</taxon>
        <taxon>Actinomycetota</taxon>
        <taxon>Actinomycetes</taxon>
        <taxon>Micrococcales</taxon>
        <taxon>Brevibacteriaceae</taxon>
        <taxon>Brevibacterium</taxon>
    </lineage>
</organism>
<gene>
    <name evidence="2" type="ORF">FHQ09_16480</name>
</gene>
<dbReference type="Gene3D" id="1.10.4160.10">
    <property type="entry name" value="Hydantoin permease"/>
    <property type="match status" value="1"/>
</dbReference>
<evidence type="ECO:0000313" key="2">
    <source>
        <dbReference type="EMBL" id="TNM53065.1"/>
    </source>
</evidence>
<dbReference type="PANTHER" id="PTHR30569:SF0">
    <property type="entry name" value="CYTOSINE PERMEASE"/>
    <property type="match status" value="1"/>
</dbReference>
<reference evidence="2 3" key="1">
    <citation type="submission" date="2019-06" db="EMBL/GenBank/DDBJ databases">
        <authorList>
            <person name="Mardanova A.M."/>
            <person name="Pudova D.S."/>
            <person name="Shagimardanova E.I."/>
            <person name="Gogoleva N.E."/>
            <person name="Lutfullin M.T."/>
            <person name="Hadieva G.F."/>
            <person name="Sharipova M.R."/>
        </authorList>
    </citation>
    <scope>NUCLEOTIDE SEQUENCE [LARGE SCALE GENOMIC DNA]</scope>
    <source>
        <strain evidence="2 3">MG-1</strain>
    </source>
</reference>
<keyword evidence="1" id="KW-0472">Membrane</keyword>
<dbReference type="InterPro" id="IPR030191">
    <property type="entry name" value="CodB"/>
</dbReference>
<feature type="transmembrane region" description="Helical" evidence="1">
    <location>
        <begin position="62"/>
        <end position="88"/>
    </location>
</feature>
<feature type="transmembrane region" description="Helical" evidence="1">
    <location>
        <begin position="295"/>
        <end position="313"/>
    </location>
</feature>
<evidence type="ECO:0000256" key="1">
    <source>
        <dbReference type="SAM" id="Phobius"/>
    </source>
</evidence>
<keyword evidence="1" id="KW-1133">Transmembrane helix</keyword>
<evidence type="ECO:0000313" key="3">
    <source>
        <dbReference type="Proteomes" id="UP000314223"/>
    </source>
</evidence>
<proteinExistence type="predicted"/>
<feature type="transmembrane region" description="Helical" evidence="1">
    <location>
        <begin position="219"/>
        <end position="241"/>
    </location>
</feature>
<sequence>MKEVQLALKDAFRSPATSLDDQMESYATERVPRSQRWPAFAILLILTGNVTAMFWFTLGGQIGFLVGWPLMLIPIGYLVVVSTVLGSLIMRIASREGLSLVLLTRGLGFGAKGSAVASFIYGINYIFYFIFEGSIVSHALSQYFGVGQNSVTASVIFALVGAAALFFAWRGMHSMNILQRFGMPIFLILFAVGIFMLSQGHALVGPGQWESLTPNDPTVMWQAFSLVNGQIVFQALLATDYGRFSRPQIGYKGTAGIMFGEMMMIAVVLVLGSFLTFTIYPSITEGDPVLYSTDPGFVFALIMGLLGVIFAIITQIRINVMNLYSGSLAFSNTWDAFAKKPIRRNWWMVGLLALGIVLYPVNVLQYTDTFLAVTGIMTNTWIFILLSDYFICRKGLKLAPAEKIEYDERVIRDWNPCGMIAMAIAVALGACGLAGLYPIYYASFIAMISGPITHVLLTALTRGRFYSPKTSRSSDQVLEGETNAN</sequence>
<dbReference type="Proteomes" id="UP000314223">
    <property type="component" value="Unassembled WGS sequence"/>
</dbReference>
<feature type="transmembrane region" description="Helical" evidence="1">
    <location>
        <begin position="151"/>
        <end position="169"/>
    </location>
</feature>
<accession>A0A5C4WYL2</accession>
<feature type="transmembrane region" description="Helical" evidence="1">
    <location>
        <begin position="109"/>
        <end position="131"/>
    </location>
</feature>
<dbReference type="GO" id="GO:0005886">
    <property type="term" value="C:plasma membrane"/>
    <property type="evidence" value="ECO:0007669"/>
    <property type="project" value="TreeGrafter"/>
</dbReference>
<dbReference type="GO" id="GO:0015209">
    <property type="term" value="F:cytosine transmembrane transporter activity"/>
    <property type="evidence" value="ECO:0007669"/>
    <property type="project" value="InterPro"/>
</dbReference>
<name>A0A5C4WYL2_9MICO</name>
<feature type="transmembrane region" description="Helical" evidence="1">
    <location>
        <begin position="413"/>
        <end position="435"/>
    </location>
</feature>
<comment type="caution">
    <text evidence="2">The sequence shown here is derived from an EMBL/GenBank/DDBJ whole genome shotgun (WGS) entry which is preliminary data.</text>
</comment>
<feature type="transmembrane region" description="Helical" evidence="1">
    <location>
        <begin position="346"/>
        <end position="364"/>
    </location>
</feature>
<feature type="transmembrane region" description="Helical" evidence="1">
    <location>
        <begin position="181"/>
        <end position="199"/>
    </location>
</feature>
<dbReference type="PANTHER" id="PTHR30569">
    <property type="entry name" value="CYTOSINE TRANSPORTER CODB"/>
    <property type="match status" value="1"/>
</dbReference>
<feature type="transmembrane region" description="Helical" evidence="1">
    <location>
        <begin position="262"/>
        <end position="283"/>
    </location>
</feature>
<protein>
    <submittedName>
        <fullName evidence="2">Allantoin permease</fullName>
    </submittedName>
</protein>
<feature type="transmembrane region" description="Helical" evidence="1">
    <location>
        <begin position="441"/>
        <end position="460"/>
    </location>
</feature>
<dbReference type="EMBL" id="VDMQ01000012">
    <property type="protein sequence ID" value="TNM53065.1"/>
    <property type="molecule type" value="Genomic_DNA"/>
</dbReference>
<dbReference type="RefSeq" id="WP_139469900.1">
    <property type="nucleotide sequence ID" value="NZ_VDMQ01000012.1"/>
</dbReference>
<feature type="transmembrane region" description="Helical" evidence="1">
    <location>
        <begin position="370"/>
        <end position="392"/>
    </location>
</feature>